<gene>
    <name evidence="3" type="ORF">MRL64_09090</name>
</gene>
<dbReference type="AlphaFoldDB" id="A0AAU6TG32"/>
<evidence type="ECO:0000259" key="2">
    <source>
        <dbReference type="Pfam" id="PF06812"/>
    </source>
</evidence>
<organism evidence="3">
    <name type="scientific">bacterium 19MO02SH05</name>
    <dbReference type="NCBI Taxonomy" id="2920696"/>
    <lineage>
        <taxon>Bacteria</taxon>
    </lineage>
</organism>
<dbReference type="PANTHER" id="PTHR37024:SF5">
    <property type="entry name" value="IMPA N-TERMINAL DOMAIN-CONTAINING PROTEIN"/>
    <property type="match status" value="1"/>
</dbReference>
<keyword evidence="1" id="KW-0812">Transmembrane</keyword>
<dbReference type="Pfam" id="PF06812">
    <property type="entry name" value="ImpA_N"/>
    <property type="match status" value="1"/>
</dbReference>
<feature type="transmembrane region" description="Helical" evidence="1">
    <location>
        <begin position="206"/>
        <end position="227"/>
    </location>
</feature>
<accession>A0AAU6TG32</accession>
<dbReference type="InterPro" id="IPR010657">
    <property type="entry name" value="ImpA_N"/>
</dbReference>
<evidence type="ECO:0000256" key="1">
    <source>
        <dbReference type="SAM" id="Phobius"/>
    </source>
</evidence>
<dbReference type="EMBL" id="CP095342">
    <property type="protein sequence ID" value="XAG60486.1"/>
    <property type="molecule type" value="Genomic_DNA"/>
</dbReference>
<keyword evidence="1" id="KW-0472">Membrane</keyword>
<proteinExistence type="predicted"/>
<evidence type="ECO:0000313" key="3">
    <source>
        <dbReference type="EMBL" id="XAG60486.1"/>
    </source>
</evidence>
<keyword evidence="1" id="KW-1133">Transmembrane helix</keyword>
<reference evidence="3" key="1">
    <citation type="submission" date="2022-03" db="EMBL/GenBank/DDBJ databases">
        <title>Sea Food Isolates.</title>
        <authorList>
            <person name="Li c."/>
        </authorList>
    </citation>
    <scope>NUCLEOTIDE SEQUENCE</scope>
    <source>
        <strain evidence="3">19MO02SH05</strain>
    </source>
</reference>
<feature type="domain" description="ImpA N-terminal" evidence="2">
    <location>
        <begin position="24"/>
        <end position="100"/>
    </location>
</feature>
<sequence length="421" mass="48667">MSIFVFTDQVRFHLIDDASGIRNIDLYQKIRDEINRRNNPLSGGTDWSLVKDACETLAKGPGIDLLLCGYYTVACLKIQGLVGYANGLELLNSCLSNLSDPDIKSAKMRKEVLDWVNARVVRELKDLYPNYESLRDLYRCERFLERIYAILESQQPDNLVDFDGVGFAIFEHIDRLETQYQSLLKRHEQTDLVVQEKYRKRSYVMYAIYFSIGVLISALLYGLIAYLPGLQAQSYAQSRLMPILNSSEKVMLFEQENSPAKINQLSIDIVPLYRQVIEENMDLPFESARIEARALLDTLLRVYPNVDTVIEIEQQFSATKQEALRQTERFIEQFSETRTKMANISLLAQQGRLSELQRKTKSLEDFAVSLSPIYGRVAYVEELIKKGQITQASEEFMILKYRLNNLTWKIAELEQKLQMIE</sequence>
<dbReference type="PANTHER" id="PTHR37024">
    <property type="entry name" value="TYPE VI SECRETION SYSTEM DUF2094 AND IMPA-RELATED DOMAIN PROTEIN"/>
    <property type="match status" value="1"/>
</dbReference>
<protein>
    <submittedName>
        <fullName evidence="3">Type VI secretion system ImpA family N-terminal domain-containing protein</fullName>
    </submittedName>
</protein>
<name>A0AAU6TG32_UNCXX</name>